<keyword evidence="2" id="KW-1185">Reference proteome</keyword>
<dbReference type="AlphaFoldDB" id="A0A4Y7J0Q0"/>
<proteinExistence type="predicted"/>
<reference evidence="1 2" key="1">
    <citation type="journal article" date="2018" name="Science">
        <title>The opium poppy genome and morphinan production.</title>
        <authorList>
            <person name="Guo L."/>
            <person name="Winzer T."/>
            <person name="Yang X."/>
            <person name="Li Y."/>
            <person name="Ning Z."/>
            <person name="He Z."/>
            <person name="Teodor R."/>
            <person name="Lu Y."/>
            <person name="Bowser T.A."/>
            <person name="Graham I.A."/>
            <person name="Ye K."/>
        </authorList>
    </citation>
    <scope>NUCLEOTIDE SEQUENCE [LARGE SCALE GENOMIC DNA]</scope>
    <source>
        <strain evidence="2">cv. HN1</strain>
        <tissue evidence="1">Leaves</tissue>
    </source>
</reference>
<protein>
    <recommendedName>
        <fullName evidence="3">Peptidase M16 C-terminal domain-containing protein</fullName>
    </recommendedName>
</protein>
<dbReference type="Proteomes" id="UP000316621">
    <property type="component" value="Chromosome 3"/>
</dbReference>
<dbReference type="Gramene" id="RZC53602">
    <property type="protein sequence ID" value="RZC53602"/>
    <property type="gene ID" value="C5167_012446"/>
</dbReference>
<evidence type="ECO:0000313" key="2">
    <source>
        <dbReference type="Proteomes" id="UP000316621"/>
    </source>
</evidence>
<accession>A0A4Y7J0Q0</accession>
<dbReference type="EMBL" id="CM010717">
    <property type="protein sequence ID" value="RZC53602.1"/>
    <property type="molecule type" value="Genomic_DNA"/>
</dbReference>
<organism evidence="1 2">
    <name type="scientific">Papaver somniferum</name>
    <name type="common">Opium poppy</name>
    <dbReference type="NCBI Taxonomy" id="3469"/>
    <lineage>
        <taxon>Eukaryota</taxon>
        <taxon>Viridiplantae</taxon>
        <taxon>Streptophyta</taxon>
        <taxon>Embryophyta</taxon>
        <taxon>Tracheophyta</taxon>
        <taxon>Spermatophyta</taxon>
        <taxon>Magnoliopsida</taxon>
        <taxon>Ranunculales</taxon>
        <taxon>Papaveraceae</taxon>
        <taxon>Papaveroideae</taxon>
        <taxon>Papaver</taxon>
    </lineage>
</organism>
<evidence type="ECO:0000313" key="1">
    <source>
        <dbReference type="EMBL" id="RZC53602.1"/>
    </source>
</evidence>
<sequence length="98" mass="10966">MVLNERIQQLHEKQLLRHSILLYVKVLMCDLGISSVLKSALKLLLTPPIRVANLHKVDPIKACEYFGSCFKDPSSFTVVIVGNLDPASAHPLILQYLV</sequence>
<name>A0A4Y7J0Q0_PAPSO</name>
<gene>
    <name evidence="1" type="ORF">C5167_012446</name>
</gene>
<evidence type="ECO:0008006" key="3">
    <source>
        <dbReference type="Google" id="ProtNLM"/>
    </source>
</evidence>